<reference evidence="2 3" key="1">
    <citation type="submission" date="2016-10" db="EMBL/GenBank/DDBJ databases">
        <title>Draft genome sequences of four alkaliphilic bacteria belonging to the Anaerobacillus genus.</title>
        <authorList>
            <person name="Bassil N.M."/>
            <person name="Lloyd J.R."/>
        </authorList>
    </citation>
    <scope>NUCLEOTIDE SEQUENCE [LARGE SCALE GENOMIC DNA]</scope>
    <source>
        <strain evidence="2 3">DSM 15340</strain>
    </source>
</reference>
<evidence type="ECO:0000313" key="3">
    <source>
        <dbReference type="Proteomes" id="UP000180098"/>
    </source>
</evidence>
<keyword evidence="1" id="KW-0812">Transmembrane</keyword>
<accession>A0A1S2LP35</accession>
<keyword evidence="3" id="KW-1185">Reference proteome</keyword>
<evidence type="ECO:0008006" key="4">
    <source>
        <dbReference type="Google" id="ProtNLM"/>
    </source>
</evidence>
<keyword evidence="1" id="KW-0472">Membrane</keyword>
<comment type="caution">
    <text evidence="2">The sequence shown here is derived from an EMBL/GenBank/DDBJ whole genome shotgun (WGS) entry which is preliminary data.</text>
</comment>
<name>A0A1S2LP35_9BACI</name>
<evidence type="ECO:0000313" key="2">
    <source>
        <dbReference type="EMBL" id="OIJ14136.1"/>
    </source>
</evidence>
<dbReference type="RefSeq" id="WP_071312831.1">
    <property type="nucleotide sequence ID" value="NZ_MLQQ01000010.1"/>
</dbReference>
<dbReference type="Pfam" id="PF10670">
    <property type="entry name" value="DUF4198"/>
    <property type="match status" value="1"/>
</dbReference>
<organism evidence="2 3">
    <name type="scientific">Anaerobacillus arseniciselenatis</name>
    <dbReference type="NCBI Taxonomy" id="85682"/>
    <lineage>
        <taxon>Bacteria</taxon>
        <taxon>Bacillati</taxon>
        <taxon>Bacillota</taxon>
        <taxon>Bacilli</taxon>
        <taxon>Bacillales</taxon>
        <taxon>Bacillaceae</taxon>
        <taxon>Anaerobacillus</taxon>
    </lineage>
</organism>
<dbReference type="OrthoDB" id="2858037at2"/>
<dbReference type="Proteomes" id="UP000180098">
    <property type="component" value="Unassembled WGS sequence"/>
</dbReference>
<feature type="transmembrane region" description="Helical" evidence="1">
    <location>
        <begin position="254"/>
        <end position="274"/>
    </location>
</feature>
<dbReference type="InterPro" id="IPR019613">
    <property type="entry name" value="DUF4198"/>
</dbReference>
<protein>
    <recommendedName>
        <fullName evidence="4">DUF4198 domain-containing protein</fullName>
    </recommendedName>
</protein>
<gene>
    <name evidence="2" type="ORF">BKP35_08030</name>
</gene>
<dbReference type="EMBL" id="MLQQ01000010">
    <property type="protein sequence ID" value="OIJ14136.1"/>
    <property type="molecule type" value="Genomic_DNA"/>
</dbReference>
<dbReference type="SUPFAM" id="SSF49478">
    <property type="entry name" value="Cna protein B-type domain"/>
    <property type="match status" value="1"/>
</dbReference>
<sequence>MKRTLTFIFIATLFFTLFLTPKAFAHELFIEVKEDRQTGELRIDVLWGHIRDFLEVANYEDFELFVRDPGGNVEQLELEGIGVQGRAHLIPQTEGEYVFLANRKAGTYTPGDGITRLSVQMAKTVYHVGDGPETVSQPVDLLLDIVPETSVKNFDIGTFKGNVLLNGSTIAEATVTAYGPKDEILEGTTDSDGAFEFEITSNGQWLLKANIETEESGNVDGGDYELTSRTSTLLIDNTKEAPATTTSTTNANPFTLITILVIGLLLGSALTFMFTKGKK</sequence>
<proteinExistence type="predicted"/>
<evidence type="ECO:0000256" key="1">
    <source>
        <dbReference type="SAM" id="Phobius"/>
    </source>
</evidence>
<keyword evidence="1" id="KW-1133">Transmembrane helix</keyword>
<dbReference type="AlphaFoldDB" id="A0A1S2LP35"/>